<evidence type="ECO:0000313" key="2">
    <source>
        <dbReference type="EMBL" id="KAJ7710255.1"/>
    </source>
</evidence>
<organism evidence="2 3">
    <name type="scientific">Mycena metata</name>
    <dbReference type="NCBI Taxonomy" id="1033252"/>
    <lineage>
        <taxon>Eukaryota</taxon>
        <taxon>Fungi</taxon>
        <taxon>Dikarya</taxon>
        <taxon>Basidiomycota</taxon>
        <taxon>Agaricomycotina</taxon>
        <taxon>Agaricomycetes</taxon>
        <taxon>Agaricomycetidae</taxon>
        <taxon>Agaricales</taxon>
        <taxon>Marasmiineae</taxon>
        <taxon>Mycenaceae</taxon>
        <taxon>Mycena</taxon>
    </lineage>
</organism>
<gene>
    <name evidence="2" type="ORF">B0H16DRAFT_1900844</name>
</gene>
<proteinExistence type="predicted"/>
<protein>
    <submittedName>
        <fullName evidence="2">Uncharacterized protein</fullName>
    </submittedName>
</protein>
<feature type="region of interest" description="Disordered" evidence="1">
    <location>
        <begin position="109"/>
        <end position="130"/>
    </location>
</feature>
<accession>A0AAD7MCM8</accession>
<reference evidence="2" key="1">
    <citation type="submission" date="2023-03" db="EMBL/GenBank/DDBJ databases">
        <title>Massive genome expansion in bonnet fungi (Mycena s.s.) driven by repeated elements and novel gene families across ecological guilds.</title>
        <authorList>
            <consortium name="Lawrence Berkeley National Laboratory"/>
            <person name="Harder C.B."/>
            <person name="Miyauchi S."/>
            <person name="Viragh M."/>
            <person name="Kuo A."/>
            <person name="Thoen E."/>
            <person name="Andreopoulos B."/>
            <person name="Lu D."/>
            <person name="Skrede I."/>
            <person name="Drula E."/>
            <person name="Henrissat B."/>
            <person name="Morin E."/>
            <person name="Kohler A."/>
            <person name="Barry K."/>
            <person name="LaButti K."/>
            <person name="Morin E."/>
            <person name="Salamov A."/>
            <person name="Lipzen A."/>
            <person name="Mereny Z."/>
            <person name="Hegedus B."/>
            <person name="Baldrian P."/>
            <person name="Stursova M."/>
            <person name="Weitz H."/>
            <person name="Taylor A."/>
            <person name="Grigoriev I.V."/>
            <person name="Nagy L.G."/>
            <person name="Martin F."/>
            <person name="Kauserud H."/>
        </authorList>
    </citation>
    <scope>NUCLEOTIDE SEQUENCE</scope>
    <source>
        <strain evidence="2">CBHHK182m</strain>
    </source>
</reference>
<evidence type="ECO:0000256" key="1">
    <source>
        <dbReference type="SAM" id="MobiDB-lite"/>
    </source>
</evidence>
<dbReference type="EMBL" id="JARKIB010000410">
    <property type="protein sequence ID" value="KAJ7710255.1"/>
    <property type="molecule type" value="Genomic_DNA"/>
</dbReference>
<name>A0AAD7MCM8_9AGAR</name>
<comment type="caution">
    <text evidence="2">The sequence shown here is derived from an EMBL/GenBank/DDBJ whole genome shotgun (WGS) entry which is preliminary data.</text>
</comment>
<sequence length="130" mass="14028">MESASHLRTLLRRIVLADNDRLAAPSAPTLFVPLWAPSAACCKTKRGAPSLRVRPSDAKLAADAVVGCIPKAGTGESGRPSRKQIHTHSPSRFCLHIQRVRASVSFGWAPPADSGTIQHRRAPRKYATGR</sequence>
<keyword evidence="3" id="KW-1185">Reference proteome</keyword>
<dbReference type="Proteomes" id="UP001215598">
    <property type="component" value="Unassembled WGS sequence"/>
</dbReference>
<evidence type="ECO:0000313" key="3">
    <source>
        <dbReference type="Proteomes" id="UP001215598"/>
    </source>
</evidence>
<dbReference type="AlphaFoldDB" id="A0AAD7MCM8"/>